<evidence type="ECO:0000256" key="2">
    <source>
        <dbReference type="ARBA" id="ARBA00004443"/>
    </source>
</evidence>
<evidence type="ECO:0000256" key="6">
    <source>
        <dbReference type="ARBA" id="ARBA00012487"/>
    </source>
</evidence>
<evidence type="ECO:0000256" key="17">
    <source>
        <dbReference type="ARBA" id="ARBA00023264"/>
    </source>
</evidence>
<keyword evidence="15" id="KW-0472">Membrane</keyword>
<evidence type="ECO:0000256" key="12">
    <source>
        <dbReference type="ARBA" id="ARBA00022842"/>
    </source>
</evidence>
<evidence type="ECO:0000313" key="20">
    <source>
        <dbReference type="Proteomes" id="UP000094565"/>
    </source>
</evidence>
<keyword evidence="12" id="KW-0460">Magnesium</keyword>
<evidence type="ECO:0000256" key="16">
    <source>
        <dbReference type="ARBA" id="ARBA00023209"/>
    </source>
</evidence>
<comment type="pathway">
    <text evidence="4">Lipid metabolism.</text>
</comment>
<keyword evidence="9" id="KW-0808">Transferase</keyword>
<name>A0A1B2J5I7_PICPA</name>
<accession>A0A1B2J5I7</accession>
<evidence type="ECO:0000256" key="4">
    <source>
        <dbReference type="ARBA" id="ARBA00005189"/>
    </source>
</evidence>
<evidence type="ECO:0000256" key="18">
    <source>
        <dbReference type="ARBA" id="ARBA00029893"/>
    </source>
</evidence>
<comment type="subcellular location">
    <subcellularLocation>
        <location evidence="2">Mitochondrion inner membrane</location>
        <topology evidence="2">Peripheral membrane protein</topology>
        <orientation evidence="2">Matrix side</orientation>
    </subcellularLocation>
</comment>
<comment type="cofactor">
    <cofactor evidence="1">
        <name>Mg(2+)</name>
        <dbReference type="ChEBI" id="CHEBI:18420"/>
    </cofactor>
</comment>
<reference evidence="19 20" key="1">
    <citation type="submission" date="2016-02" db="EMBL/GenBank/DDBJ databases">
        <title>Comparative genomic and transcriptomic foundation for Pichia pastoris.</title>
        <authorList>
            <person name="Love K.R."/>
            <person name="Shah K.A."/>
            <person name="Whittaker C.A."/>
            <person name="Wu J."/>
            <person name="Bartlett M.C."/>
            <person name="Ma D."/>
            <person name="Leeson R.L."/>
            <person name="Priest M."/>
            <person name="Young S.K."/>
            <person name="Love J.C."/>
        </authorList>
    </citation>
    <scope>NUCLEOTIDE SEQUENCE [LARGE SCALE GENOMIC DNA]</scope>
    <source>
        <strain evidence="19 20">ATCC 28485</strain>
    </source>
</reference>
<proteinExistence type="inferred from homology"/>
<dbReference type="Proteomes" id="UP000094565">
    <property type="component" value="Chromosome 1"/>
</dbReference>
<dbReference type="AlphaFoldDB" id="A0A1B2J5I7"/>
<keyword evidence="17" id="KW-1208">Phospholipid metabolism</keyword>
<dbReference type="EMBL" id="CP014584">
    <property type="protein sequence ID" value="ANZ73236.1"/>
    <property type="molecule type" value="Genomic_DNA"/>
</dbReference>
<comment type="pathway">
    <text evidence="3">Phospholipid metabolism; CDP-diacylglycerol biosynthesis; CDP-diacylglycerol from sn-glycerol 3-phosphate: step 3/3.</text>
</comment>
<comment type="similarity">
    <text evidence="5">Belongs to the TAM41 family.</text>
</comment>
<protein>
    <recommendedName>
        <fullName evidence="7">Phosphatidate cytidylyltransferase, mitochondrial</fullName>
        <ecNumber evidence="6">2.7.7.41</ecNumber>
    </recommendedName>
    <alternativeName>
        <fullName evidence="18">CDP-diacylglycerol synthase</fullName>
    </alternativeName>
</protein>
<dbReference type="PANTHER" id="PTHR13619:SF0">
    <property type="entry name" value="PHOSPHATIDATE CYTIDYLYLTRANSFERASE, MITOCHONDRIAL"/>
    <property type="match status" value="1"/>
</dbReference>
<dbReference type="PIRSF" id="PIRSF028840">
    <property type="entry name" value="Mmp37"/>
    <property type="match status" value="1"/>
</dbReference>
<keyword evidence="10" id="KW-0548">Nucleotidyltransferase</keyword>
<gene>
    <name evidence="19" type="primary">TAM41</name>
    <name evidence="19" type="ORF">ATY40_BA7500865</name>
</gene>
<keyword evidence="16" id="KW-0594">Phospholipid biosynthesis</keyword>
<evidence type="ECO:0000256" key="14">
    <source>
        <dbReference type="ARBA" id="ARBA00023128"/>
    </source>
</evidence>
<dbReference type="Pfam" id="PF09139">
    <property type="entry name" value="Tam41_Mmp37"/>
    <property type="match status" value="1"/>
</dbReference>
<dbReference type="PANTHER" id="PTHR13619">
    <property type="entry name" value="PHOSPHATIDATE CYTIDYLYLTRANSFERASE, MITOCHONDRIAL"/>
    <property type="match status" value="1"/>
</dbReference>
<keyword evidence="14" id="KW-0496">Mitochondrion</keyword>
<evidence type="ECO:0000256" key="1">
    <source>
        <dbReference type="ARBA" id="ARBA00001946"/>
    </source>
</evidence>
<keyword evidence="11" id="KW-0999">Mitochondrion inner membrane</keyword>
<evidence type="ECO:0000256" key="15">
    <source>
        <dbReference type="ARBA" id="ARBA00023136"/>
    </source>
</evidence>
<dbReference type="InterPro" id="IPR015222">
    <property type="entry name" value="Tam41"/>
</dbReference>
<keyword evidence="20" id="KW-1185">Reference proteome</keyword>
<evidence type="ECO:0000256" key="13">
    <source>
        <dbReference type="ARBA" id="ARBA00023098"/>
    </source>
</evidence>
<keyword evidence="13" id="KW-0443">Lipid metabolism</keyword>
<dbReference type="GO" id="GO:0016024">
    <property type="term" value="P:CDP-diacylglycerol biosynthetic process"/>
    <property type="evidence" value="ECO:0007669"/>
    <property type="project" value="UniProtKB-UniPathway"/>
</dbReference>
<evidence type="ECO:0000256" key="3">
    <source>
        <dbReference type="ARBA" id="ARBA00005119"/>
    </source>
</evidence>
<dbReference type="UniPathway" id="UPA00557">
    <property type="reaction ID" value="UER00614"/>
</dbReference>
<dbReference type="GO" id="GO:0005743">
    <property type="term" value="C:mitochondrial inner membrane"/>
    <property type="evidence" value="ECO:0007669"/>
    <property type="project" value="UniProtKB-SubCell"/>
</dbReference>
<organism evidence="19 20">
    <name type="scientific">Komagataella pastoris</name>
    <name type="common">Yeast</name>
    <name type="synonym">Pichia pastoris</name>
    <dbReference type="NCBI Taxonomy" id="4922"/>
    <lineage>
        <taxon>Eukaryota</taxon>
        <taxon>Fungi</taxon>
        <taxon>Dikarya</taxon>
        <taxon>Ascomycota</taxon>
        <taxon>Saccharomycotina</taxon>
        <taxon>Pichiomycetes</taxon>
        <taxon>Pichiales</taxon>
        <taxon>Pichiaceae</taxon>
        <taxon>Komagataella</taxon>
    </lineage>
</organism>
<dbReference type="OrthoDB" id="341477at2759"/>
<evidence type="ECO:0000256" key="8">
    <source>
        <dbReference type="ARBA" id="ARBA00022516"/>
    </source>
</evidence>
<dbReference type="EC" id="2.7.7.41" evidence="6"/>
<evidence type="ECO:0000256" key="10">
    <source>
        <dbReference type="ARBA" id="ARBA00022695"/>
    </source>
</evidence>
<evidence type="ECO:0000256" key="9">
    <source>
        <dbReference type="ARBA" id="ARBA00022679"/>
    </source>
</evidence>
<keyword evidence="8" id="KW-0444">Lipid biosynthesis</keyword>
<evidence type="ECO:0000256" key="7">
    <source>
        <dbReference type="ARBA" id="ARBA00018337"/>
    </source>
</evidence>
<dbReference type="GO" id="GO:0032049">
    <property type="term" value="P:cardiolipin biosynthetic process"/>
    <property type="evidence" value="ECO:0007669"/>
    <property type="project" value="InterPro"/>
</dbReference>
<evidence type="ECO:0000313" key="19">
    <source>
        <dbReference type="EMBL" id="ANZ73236.1"/>
    </source>
</evidence>
<dbReference type="GO" id="GO:0004605">
    <property type="term" value="F:phosphatidate cytidylyltransferase activity"/>
    <property type="evidence" value="ECO:0007669"/>
    <property type="project" value="UniProtKB-EC"/>
</dbReference>
<evidence type="ECO:0000256" key="11">
    <source>
        <dbReference type="ARBA" id="ARBA00022792"/>
    </source>
</evidence>
<evidence type="ECO:0000256" key="5">
    <source>
        <dbReference type="ARBA" id="ARBA00005458"/>
    </source>
</evidence>
<sequence length="488" mass="56014">MRSKILRRFASTKPKEIDPIVLDEIFKKNKPVKRYRLIIRNNKLRSNETPNSTTSADQLKILDENLKKFKNAPINFNYYLRNIAGLKTSSQLPYKFGENQIITSDKNETLQKVLWKFNAPIRFAAGYGSGVFTQANQKVSDSKPQMDMIYAVSYPDHWHALNLHQFPEHYSFLRIGGSGLISKVQDLGAGVYFNPYVEMEDCQIKYGVTSMTNLMNDLINWDTFYLSGRLHKPINIMRNSPNIQLLNQFNLINAIKLSLLLNSDRGTEFSMSKEELFHLITSLSYHGDPRVQLGGESRDKVSNIVSGQYDKLDWMYDPLLRSYFADVVQFETDSTFKVNLSTDAKSRMIVDLPKSFRKKIYAKYANKYSKEFSDDIIAQKLLNPVENVVAPELADLSFIELQTISNSDLSKLPIQDHEYISNNIKCKSSFPLRIAEDENLKSNLYQALKETIYRPAFLQSVKGIATAGVSKSIKYAWAKRKKYNSSIN</sequence>